<dbReference type="EMBL" id="CAATHA010000008">
    <property type="protein sequence ID" value="VNP94821.1"/>
    <property type="molecule type" value="Genomic_DNA"/>
</dbReference>
<reference evidence="5" key="1">
    <citation type="submission" date="2019-04" db="EMBL/GenBank/DDBJ databases">
        <authorList>
            <consortium name="Pathogen Informatics"/>
        </authorList>
    </citation>
    <scope>NUCLEOTIDE SEQUENCE</scope>
    <source>
        <strain evidence="5">GPSC51</strain>
    </source>
</reference>
<dbReference type="GO" id="GO:0016020">
    <property type="term" value="C:membrane"/>
    <property type="evidence" value="ECO:0007669"/>
    <property type="project" value="InterPro"/>
</dbReference>
<accession>A0A4J1YLH1</accession>
<dbReference type="Pfam" id="PF00497">
    <property type="entry name" value="SBP_bac_3"/>
    <property type="match status" value="1"/>
</dbReference>
<dbReference type="RefSeq" id="WP_050244329.1">
    <property type="nucleotide sequence ID" value="NZ_CKDK01000014.1"/>
</dbReference>
<evidence type="ECO:0000259" key="3">
    <source>
        <dbReference type="SMART" id="SM00062"/>
    </source>
</evidence>
<dbReference type="PANTHER" id="PTHR35936:SF17">
    <property type="entry name" value="ARGININE-BINDING EXTRACELLULAR PROTEIN ARTP"/>
    <property type="match status" value="1"/>
</dbReference>
<dbReference type="AlphaFoldDB" id="A0A4J1YLH1"/>
<evidence type="ECO:0000259" key="4">
    <source>
        <dbReference type="SMART" id="SM00079"/>
    </source>
</evidence>
<keyword evidence="5" id="KW-0449">Lipoprotein</keyword>
<evidence type="ECO:0000256" key="2">
    <source>
        <dbReference type="SAM" id="SignalP"/>
    </source>
</evidence>
<evidence type="ECO:0000313" key="5">
    <source>
        <dbReference type="EMBL" id="VNP94821.1"/>
    </source>
</evidence>
<dbReference type="InterPro" id="IPR001638">
    <property type="entry name" value="Solute-binding_3/MltF_N"/>
</dbReference>
<protein>
    <submittedName>
        <fullName evidence="5">ABC transporter substrate-binding lipoprotein</fullName>
    </submittedName>
</protein>
<dbReference type="SMART" id="SM00079">
    <property type="entry name" value="PBPe"/>
    <property type="match status" value="1"/>
</dbReference>
<proteinExistence type="predicted"/>
<keyword evidence="1 2" id="KW-0732">Signal</keyword>
<name>A0A4J1YLH1_STREE</name>
<feature type="domain" description="Solute-binding protein family 3/N-terminal" evidence="3">
    <location>
        <begin position="44"/>
        <end position="266"/>
    </location>
</feature>
<organism evidence="5">
    <name type="scientific">Streptococcus pneumoniae</name>
    <dbReference type="NCBI Taxonomy" id="1313"/>
    <lineage>
        <taxon>Bacteria</taxon>
        <taxon>Bacillati</taxon>
        <taxon>Bacillota</taxon>
        <taxon>Bacilli</taxon>
        <taxon>Lactobacillales</taxon>
        <taxon>Streptococcaceae</taxon>
        <taxon>Streptococcus</taxon>
    </lineage>
</organism>
<dbReference type="GO" id="GO:0015276">
    <property type="term" value="F:ligand-gated monoatomic ion channel activity"/>
    <property type="evidence" value="ECO:0007669"/>
    <property type="project" value="InterPro"/>
</dbReference>
<dbReference type="PANTHER" id="PTHR35936">
    <property type="entry name" value="MEMBRANE-BOUND LYTIC MUREIN TRANSGLYCOSYLASE F"/>
    <property type="match status" value="1"/>
</dbReference>
<evidence type="ECO:0000256" key="1">
    <source>
        <dbReference type="ARBA" id="ARBA00022729"/>
    </source>
</evidence>
<dbReference type="InterPro" id="IPR001320">
    <property type="entry name" value="Iontro_rcpt_C"/>
</dbReference>
<feature type="signal peptide" evidence="2">
    <location>
        <begin position="1"/>
        <end position="24"/>
    </location>
</feature>
<feature type="domain" description="Ionotropic glutamate receptor C-terminal" evidence="4">
    <location>
        <begin position="44"/>
        <end position="268"/>
    </location>
</feature>
<gene>
    <name evidence="5" type="primary">glnH</name>
    <name evidence="5" type="ORF">SAMEA3172910_01054</name>
</gene>
<dbReference type="Gene3D" id="3.40.190.10">
    <property type="entry name" value="Periplasmic binding protein-like II"/>
    <property type="match status" value="2"/>
</dbReference>
<sequence length="274" mass="29730">MFIYEIKKWIFVLCNFLASFFLVACQSGSNGSQSAVEAIKQKGKLVVATSPDYAPFEFQSLVDGKNQVVGADIDMAQAIADELGVKLEISSMSFDNVLTSLQTGKADLAIAGISATDERKEVFDFSIPYYENKISFLVRKADVEKYKDLTSLESANIAAQKGTVPESMVKEQLPKAQLTSLTNMGEAVNELQAGKVDAVHMDEPVALSYAAKNAGLAVATVSLKMKDGDANAVALRKNSDDLKEVVDKVIQKLKDEGTYQSYLEKAASLTEVEE</sequence>
<dbReference type="PROSITE" id="PS51257">
    <property type="entry name" value="PROKAR_LIPOPROTEIN"/>
    <property type="match status" value="1"/>
</dbReference>
<dbReference type="SMART" id="SM00062">
    <property type="entry name" value="PBPb"/>
    <property type="match status" value="1"/>
</dbReference>
<feature type="chain" id="PRO_5039144095" evidence="2">
    <location>
        <begin position="25"/>
        <end position="274"/>
    </location>
</feature>
<dbReference type="CDD" id="cd13620">
    <property type="entry name" value="PBP2_GltS"/>
    <property type="match status" value="1"/>
</dbReference>
<dbReference type="SUPFAM" id="SSF53850">
    <property type="entry name" value="Periplasmic binding protein-like II"/>
    <property type="match status" value="1"/>
</dbReference>